<dbReference type="EMBL" id="WCTL01000008">
    <property type="protein sequence ID" value="KAB4236649.1"/>
    <property type="molecule type" value="Genomic_DNA"/>
</dbReference>
<evidence type="ECO:0000313" key="1">
    <source>
        <dbReference type="EMBL" id="KAB4236649.1"/>
    </source>
</evidence>
<dbReference type="AlphaFoldDB" id="A0A7J5HZV5"/>
<accession>A0A7J5HZV5</accession>
<evidence type="ECO:0000313" key="2">
    <source>
        <dbReference type="Proteomes" id="UP000462376"/>
    </source>
</evidence>
<organism evidence="1 2">
    <name type="scientific">Bacteroides uniformis</name>
    <dbReference type="NCBI Taxonomy" id="820"/>
    <lineage>
        <taxon>Bacteria</taxon>
        <taxon>Pseudomonadati</taxon>
        <taxon>Bacteroidota</taxon>
        <taxon>Bacteroidia</taxon>
        <taxon>Bacteroidales</taxon>
        <taxon>Bacteroidaceae</taxon>
        <taxon>Bacteroides</taxon>
    </lineage>
</organism>
<reference evidence="1 2" key="1">
    <citation type="journal article" date="2019" name="Nat. Med.">
        <title>A library of human gut bacterial isolates paired with longitudinal multiomics data enables mechanistic microbiome research.</title>
        <authorList>
            <person name="Poyet M."/>
            <person name="Groussin M."/>
            <person name="Gibbons S.M."/>
            <person name="Avila-Pacheco J."/>
            <person name="Jiang X."/>
            <person name="Kearney S.M."/>
            <person name="Perrotta A.R."/>
            <person name="Berdy B."/>
            <person name="Zhao S."/>
            <person name="Lieberman T.D."/>
            <person name="Swanson P.K."/>
            <person name="Smith M."/>
            <person name="Roesemann S."/>
            <person name="Alexander J.E."/>
            <person name="Rich S.A."/>
            <person name="Livny J."/>
            <person name="Vlamakis H."/>
            <person name="Clish C."/>
            <person name="Bullock K."/>
            <person name="Deik A."/>
            <person name="Scott J."/>
            <person name="Pierce K.A."/>
            <person name="Xavier R.J."/>
            <person name="Alm E.J."/>
        </authorList>
    </citation>
    <scope>NUCLEOTIDE SEQUENCE [LARGE SCALE GENOMIC DNA]</scope>
    <source>
        <strain evidence="1 2">BIOML-A5</strain>
    </source>
</reference>
<gene>
    <name evidence="1" type="ORF">GAP47_11165</name>
</gene>
<comment type="caution">
    <text evidence="1">The sequence shown here is derived from an EMBL/GenBank/DDBJ whole genome shotgun (WGS) entry which is preliminary data.</text>
</comment>
<protein>
    <submittedName>
        <fullName evidence="1">Uncharacterized protein</fullName>
    </submittedName>
</protein>
<name>A0A7J5HZV5_BACUN</name>
<dbReference type="Proteomes" id="UP000462376">
    <property type="component" value="Unassembled WGS sequence"/>
</dbReference>
<sequence>MELKTYPIHKLDGNITAILQTIISADIPGCINKGLSNEIHFIDEGTSITDSAKIVPDILNGGYYVQLSAAYCQYLWLICDIALKSIDFETISYECGKRGLDLNDYKAFLEEFISLPKEMALEKLQKSGYNINPAQYYDYIKRSPSIIDIERLKKELEMDYCLLLPLADKSKAIDIEKYYQINFGGAYEEKVNAMYCYGITFVLLHELSHFSLGHLNKTIEEESDEIEADIAAFWNIYSSLTGPQLFSANCGLLCVLFSFIFLNPNLSIDEKDNHPREDKRLFEIYDNIKDDNEKFELLIIHMFRLWKDFNDIQDFPELKNGNLEDTINSIKEFLSSYNPN</sequence>
<dbReference type="RefSeq" id="WP_151882812.1">
    <property type="nucleotide sequence ID" value="NZ_WCTL01000008.1"/>
</dbReference>
<proteinExistence type="predicted"/>